<keyword evidence="2 6" id="KW-0732">Signal</keyword>
<keyword evidence="5" id="KW-1133">Transmembrane helix</keyword>
<dbReference type="InterPro" id="IPR053211">
    <property type="entry name" value="DNA_repair-toleration"/>
</dbReference>
<evidence type="ECO:0000256" key="4">
    <source>
        <dbReference type="SAM" id="MobiDB-lite"/>
    </source>
</evidence>
<keyword evidence="1" id="KW-0433">Leucine-rich repeat</keyword>
<dbReference type="Pfam" id="PF00560">
    <property type="entry name" value="LRR_1"/>
    <property type="match status" value="1"/>
</dbReference>
<evidence type="ECO:0000313" key="8">
    <source>
        <dbReference type="EMBL" id="KAJ7350212.1"/>
    </source>
</evidence>
<evidence type="ECO:0000256" key="3">
    <source>
        <dbReference type="ARBA" id="ARBA00022737"/>
    </source>
</evidence>
<keyword evidence="3" id="KW-0677">Repeat</keyword>
<feature type="transmembrane region" description="Helical" evidence="5">
    <location>
        <begin position="851"/>
        <end position="871"/>
    </location>
</feature>
<keyword evidence="9" id="KW-1185">Reference proteome</keyword>
<dbReference type="InterPro" id="IPR032675">
    <property type="entry name" value="LRR_dom_sf"/>
</dbReference>
<dbReference type="FunFam" id="3.80.10.10:FF:000041">
    <property type="entry name" value="LRR receptor-like serine/threonine-protein kinase ERECTA"/>
    <property type="match status" value="1"/>
</dbReference>
<dbReference type="EMBL" id="MU827377">
    <property type="protein sequence ID" value="KAJ7350212.1"/>
    <property type="molecule type" value="Genomic_DNA"/>
</dbReference>
<feature type="transmembrane region" description="Helical" evidence="5">
    <location>
        <begin position="1055"/>
        <end position="1080"/>
    </location>
</feature>
<feature type="domain" description="Leucine-rich repeat-containing N-terminal plant-type" evidence="7">
    <location>
        <begin position="100"/>
        <end position="140"/>
    </location>
</feature>
<gene>
    <name evidence="8" type="ORF">OS493_037732</name>
</gene>
<dbReference type="Pfam" id="PF08263">
    <property type="entry name" value="LRRNT_2"/>
    <property type="match status" value="1"/>
</dbReference>
<proteinExistence type="predicted"/>
<dbReference type="InterPro" id="IPR001611">
    <property type="entry name" value="Leu-rich_rpt"/>
</dbReference>
<dbReference type="PANTHER" id="PTHR48060:SF21">
    <property type="entry name" value="L DOMAIN-LIKE PROTEIN"/>
    <property type="match status" value="1"/>
</dbReference>
<evidence type="ECO:0000256" key="6">
    <source>
        <dbReference type="SAM" id="SignalP"/>
    </source>
</evidence>
<dbReference type="PANTHER" id="PTHR48060">
    <property type="entry name" value="DNA DAMAGE-REPAIR/TOLERATION PROTEIN DRT100"/>
    <property type="match status" value="1"/>
</dbReference>
<comment type="caution">
    <text evidence="8">The sequence shown here is derived from an EMBL/GenBank/DDBJ whole genome shotgun (WGS) entry which is preliminary data.</text>
</comment>
<reference evidence="8" key="1">
    <citation type="submission" date="2023-01" db="EMBL/GenBank/DDBJ databases">
        <title>Genome assembly of the deep-sea coral Lophelia pertusa.</title>
        <authorList>
            <person name="Herrera S."/>
            <person name="Cordes E."/>
        </authorList>
    </citation>
    <scope>NUCLEOTIDE SEQUENCE</scope>
    <source>
        <strain evidence="8">USNM1676648</strain>
        <tissue evidence="8">Polyp</tissue>
    </source>
</reference>
<feature type="compositionally biased region" description="Polar residues" evidence="4">
    <location>
        <begin position="1105"/>
        <end position="1116"/>
    </location>
</feature>
<accession>A0A9X0CJH2</accession>
<organism evidence="8 9">
    <name type="scientific">Desmophyllum pertusum</name>
    <dbReference type="NCBI Taxonomy" id="174260"/>
    <lineage>
        <taxon>Eukaryota</taxon>
        <taxon>Metazoa</taxon>
        <taxon>Cnidaria</taxon>
        <taxon>Anthozoa</taxon>
        <taxon>Hexacorallia</taxon>
        <taxon>Scleractinia</taxon>
        <taxon>Caryophylliina</taxon>
        <taxon>Caryophylliidae</taxon>
        <taxon>Desmophyllum</taxon>
    </lineage>
</organism>
<evidence type="ECO:0000313" key="9">
    <source>
        <dbReference type="Proteomes" id="UP001163046"/>
    </source>
</evidence>
<feature type="signal peptide" evidence="6">
    <location>
        <begin position="1"/>
        <end position="22"/>
    </location>
</feature>
<feature type="transmembrane region" description="Helical" evidence="5">
    <location>
        <begin position="819"/>
        <end position="839"/>
    </location>
</feature>
<dbReference type="Proteomes" id="UP001163046">
    <property type="component" value="Unassembled WGS sequence"/>
</dbReference>
<dbReference type="AlphaFoldDB" id="A0A9X0CJH2"/>
<feature type="transmembrane region" description="Helical" evidence="5">
    <location>
        <begin position="686"/>
        <end position="707"/>
    </location>
</feature>
<feature type="chain" id="PRO_5040862257" description="Leucine-rich repeat-containing N-terminal plant-type domain-containing protein" evidence="6">
    <location>
        <begin position="23"/>
        <end position="1132"/>
    </location>
</feature>
<feature type="transmembrane region" description="Helical" evidence="5">
    <location>
        <begin position="993"/>
        <end position="1012"/>
    </location>
</feature>
<feature type="transmembrane region" description="Helical" evidence="5">
    <location>
        <begin position="714"/>
        <end position="736"/>
    </location>
</feature>
<keyword evidence="5" id="KW-0472">Membrane</keyword>
<feature type="transmembrane region" description="Helical" evidence="5">
    <location>
        <begin position="905"/>
        <end position="931"/>
    </location>
</feature>
<feature type="region of interest" description="Disordered" evidence="4">
    <location>
        <begin position="1092"/>
        <end position="1132"/>
    </location>
</feature>
<dbReference type="Gene3D" id="3.80.10.10">
    <property type="entry name" value="Ribonuclease Inhibitor"/>
    <property type="match status" value="2"/>
</dbReference>
<keyword evidence="5" id="KW-0812">Transmembrane</keyword>
<evidence type="ECO:0000256" key="2">
    <source>
        <dbReference type="ARBA" id="ARBA00022729"/>
    </source>
</evidence>
<name>A0A9X0CJH2_9CNID</name>
<dbReference type="InterPro" id="IPR013210">
    <property type="entry name" value="LRR_N_plant-typ"/>
</dbReference>
<protein>
    <recommendedName>
        <fullName evidence="7">Leucine-rich repeat-containing N-terminal plant-type domain-containing protein</fullName>
    </recommendedName>
</protein>
<dbReference type="SUPFAM" id="SSF52058">
    <property type="entry name" value="L domain-like"/>
    <property type="match status" value="1"/>
</dbReference>
<sequence>MTLKSGLLLVVVFTVVTFCVCCKECHSLKLHRKNLSKVRSKLLQSYRTNTLQRLTLSRGDASDAVEKKFTPLNYDDTFAYGCLHEIPIPNVTLDTTFTPQQERNVLMEIFNQTTGHNWNNNTHWANDSVSHCFWYGITCDQTNRYIINIFLTNNNLVGTLPRSLWKLRNLQGVCIGCNTELSGHLSEILSPNMTTILRLRLSFNRLSGEIPGEILVNMKSLVKIHLCCQMGEGLTGEIPIDIGNLTELQVLSLGENELHGSIPKSIAKLKKLWFLDLETARNLNSGFENLFNLSSLRFMHLSLAGLKGTLPDEFGLYFPAMRECLLPGNHFNGSIPSTMGNMTNLWHLNLANNHFSGQIPKSIGSIRMLQIADFRGNQLSALEAGLKFKSQSLEVLTLASNKQLTMNFNDLLEAMEPINESLRILNISDCNFLGTISAKLWDFKNLISIDLKSNRLSGKLPSPYDNMLCLLDLDVSVNNLSGQIPPQFAMLLALEVLDISTNPHMHDEESGTLPNYITVDFTTLTRRNRSDKFKCPNARLSYNNGLVVLDPSYYLYRLCICDVGYYGSGKTCLTCMEGAICKDQMPPAQYMVIKVGYWPSSRDKNVTHLVDCSQALGTSPHVKTACNPTDDCDCWIEGDTANTIPSTVCNKSRLCLTGSKDRFCSLCEDGYYKQGILCYACPKTEVSVYILAALTVLTIALLILAFFLYEKKRFLSIVLVFAQIILLVVLAMLRIIPGWLLELNTIALFVGLAGRGKAARGILKISLFYFQTLDALISNNDIWPIEVLQTQRYISNVFNLHFSGLACEIPLLFTPLGELVSLVLLPVLCILGIWLWYGLGCLVCTELRLRNLRNTCLQLSIVSLNLTYFPIVKKTAAVLARCGEDSNYHYLREAPWMECEGKVYAILQALGWLASVLYVIGVPLGVFLPLLRINKVSTREQMDPQEQETLDSWLGSIYLPYKKEFRSYFEISFFLRRMLIAFSLSLIMRASSFQTIAVCFVLLVSLCFQVFFRPFNDSFQKVPLENTAEALVLLTLHFSFMNIRYAVLNPDSSASIVWMIVAVNLILLCGIVVSIIVLLGRKNAVEVPVMVHERDEDREDEEQAPSRQTDSPSSALIGNGREEQYGTFVESQ</sequence>
<evidence type="ECO:0000256" key="5">
    <source>
        <dbReference type="SAM" id="Phobius"/>
    </source>
</evidence>
<evidence type="ECO:0000259" key="7">
    <source>
        <dbReference type="Pfam" id="PF08263"/>
    </source>
</evidence>
<dbReference type="OrthoDB" id="5959161at2759"/>
<evidence type="ECO:0000256" key="1">
    <source>
        <dbReference type="ARBA" id="ARBA00022614"/>
    </source>
</evidence>